<evidence type="ECO:0000256" key="5">
    <source>
        <dbReference type="ARBA" id="ARBA00022503"/>
    </source>
</evidence>
<dbReference type="CDD" id="cd09989">
    <property type="entry name" value="Arginase"/>
    <property type="match status" value="1"/>
</dbReference>
<evidence type="ECO:0000313" key="13">
    <source>
        <dbReference type="Proteomes" id="UP000292423"/>
    </source>
</evidence>
<dbReference type="GO" id="GO:0004053">
    <property type="term" value="F:arginase activity"/>
    <property type="evidence" value="ECO:0007669"/>
    <property type="project" value="UniProtKB-EC"/>
</dbReference>
<comment type="caution">
    <text evidence="12">The sequence shown here is derived from an EMBL/GenBank/DDBJ whole genome shotgun (WGS) entry which is preliminary data.</text>
</comment>
<evidence type="ECO:0000256" key="4">
    <source>
        <dbReference type="ARBA" id="ARBA00018123"/>
    </source>
</evidence>
<dbReference type="EMBL" id="SHKX01000012">
    <property type="protein sequence ID" value="RZU45270.1"/>
    <property type="molecule type" value="Genomic_DNA"/>
</dbReference>
<keyword evidence="13" id="KW-1185">Reference proteome</keyword>
<gene>
    <name evidence="12" type="ORF">EV700_2089</name>
</gene>
<dbReference type="InterPro" id="IPR023696">
    <property type="entry name" value="Ureohydrolase_dom_sf"/>
</dbReference>
<dbReference type="InterPro" id="IPR006035">
    <property type="entry name" value="Ureohydrolase"/>
</dbReference>
<accession>A0A4Q7Z4J3</accession>
<dbReference type="SUPFAM" id="SSF52768">
    <property type="entry name" value="Arginase/deacetylase"/>
    <property type="match status" value="1"/>
</dbReference>
<evidence type="ECO:0000256" key="3">
    <source>
        <dbReference type="ARBA" id="ARBA00012168"/>
    </source>
</evidence>
<keyword evidence="5" id="KW-0056">Arginine metabolism</keyword>
<evidence type="ECO:0000256" key="6">
    <source>
        <dbReference type="ARBA" id="ARBA00022723"/>
    </source>
</evidence>
<evidence type="ECO:0000256" key="11">
    <source>
        <dbReference type="RuleBase" id="RU003684"/>
    </source>
</evidence>
<dbReference type="PANTHER" id="PTHR43782">
    <property type="entry name" value="ARGINASE"/>
    <property type="match status" value="1"/>
</dbReference>
<evidence type="ECO:0000256" key="8">
    <source>
        <dbReference type="ARBA" id="ARBA00023211"/>
    </source>
</evidence>
<dbReference type="GO" id="GO:0005829">
    <property type="term" value="C:cytosol"/>
    <property type="evidence" value="ECO:0007669"/>
    <property type="project" value="TreeGrafter"/>
</dbReference>
<dbReference type="Pfam" id="PF00491">
    <property type="entry name" value="Arginase"/>
    <property type="match status" value="1"/>
</dbReference>
<dbReference type="RefSeq" id="WP_130413433.1">
    <property type="nucleotide sequence ID" value="NZ_SHKX01000012.1"/>
</dbReference>
<name>A0A4Q7Z4J3_9GAMM</name>
<evidence type="ECO:0000256" key="1">
    <source>
        <dbReference type="ARBA" id="ARBA00001936"/>
    </source>
</evidence>
<dbReference type="PRINTS" id="PR00116">
    <property type="entry name" value="ARGINASE"/>
</dbReference>
<sequence>MKSVAIGAGFAVGGADAGNRAAPVVLARSRFSSRLGTLDGGLVWQCPATPLPWPDSVPELRRSCIQLARRVERQRHRGLPVIIGGDHSCALGTWNGVTGFGRYPVGLLWIDAHLDSHTPFTSPSRHIHGMPLALLLGEGDSRLLLSGSGVVDPRCCAVLGVRSFEAGEPERLNRLGVRFYTMDEIRRRGLRVCVQEAWHRVSRARHGFGVSLDLDAIDPRFAPGVSVPEPGGLSLPHLLQSLRGLPRQRLRAIEVVEFNPLLDRDERTQRTLTRLVNALRGNCRP</sequence>
<dbReference type="GO" id="GO:0006525">
    <property type="term" value="P:arginine metabolic process"/>
    <property type="evidence" value="ECO:0007669"/>
    <property type="project" value="UniProtKB-KW"/>
</dbReference>
<protein>
    <recommendedName>
        <fullName evidence="4">Arginase</fullName>
        <ecNumber evidence="3">3.5.3.1</ecNumber>
    </recommendedName>
</protein>
<comment type="cofactor">
    <cofactor evidence="1">
        <name>Mn(2+)</name>
        <dbReference type="ChEBI" id="CHEBI:29035"/>
    </cofactor>
</comment>
<keyword evidence="8" id="KW-0464">Manganese</keyword>
<keyword evidence="6" id="KW-0479">Metal-binding</keyword>
<dbReference type="InterPro" id="IPR014033">
    <property type="entry name" value="Arginase"/>
</dbReference>
<evidence type="ECO:0000256" key="7">
    <source>
        <dbReference type="ARBA" id="ARBA00022801"/>
    </source>
</evidence>
<dbReference type="GO" id="GO:0030145">
    <property type="term" value="F:manganese ion binding"/>
    <property type="evidence" value="ECO:0007669"/>
    <property type="project" value="TreeGrafter"/>
</dbReference>
<organism evidence="12 13">
    <name type="scientific">Fluviicoccus keumensis</name>
    <dbReference type="NCBI Taxonomy" id="1435465"/>
    <lineage>
        <taxon>Bacteria</taxon>
        <taxon>Pseudomonadati</taxon>
        <taxon>Pseudomonadota</taxon>
        <taxon>Gammaproteobacteria</taxon>
        <taxon>Moraxellales</taxon>
        <taxon>Moraxellaceae</taxon>
        <taxon>Fluviicoccus</taxon>
    </lineage>
</organism>
<evidence type="ECO:0000256" key="9">
    <source>
        <dbReference type="ARBA" id="ARBA00047391"/>
    </source>
</evidence>
<dbReference type="OrthoDB" id="9789727at2"/>
<keyword evidence="7 11" id="KW-0378">Hydrolase</keyword>
<dbReference type="PROSITE" id="PS01053">
    <property type="entry name" value="ARGINASE_1"/>
    <property type="match status" value="1"/>
</dbReference>
<dbReference type="AlphaFoldDB" id="A0A4Q7Z4J3"/>
<comment type="similarity">
    <text evidence="10 11">Belongs to the arginase family.</text>
</comment>
<dbReference type="UniPathway" id="UPA00158">
    <property type="reaction ID" value="UER00270"/>
</dbReference>
<evidence type="ECO:0000256" key="10">
    <source>
        <dbReference type="PROSITE-ProRule" id="PRU00742"/>
    </source>
</evidence>
<evidence type="ECO:0000256" key="2">
    <source>
        <dbReference type="ARBA" id="ARBA00005098"/>
    </source>
</evidence>
<dbReference type="Proteomes" id="UP000292423">
    <property type="component" value="Unassembled WGS sequence"/>
</dbReference>
<dbReference type="InterPro" id="IPR020855">
    <property type="entry name" value="Ureohydrolase_Mn_BS"/>
</dbReference>
<dbReference type="PROSITE" id="PS51409">
    <property type="entry name" value="ARGINASE_2"/>
    <property type="match status" value="1"/>
</dbReference>
<dbReference type="EC" id="3.5.3.1" evidence="3"/>
<evidence type="ECO:0000313" key="12">
    <source>
        <dbReference type="EMBL" id="RZU45270.1"/>
    </source>
</evidence>
<dbReference type="GO" id="GO:0000050">
    <property type="term" value="P:urea cycle"/>
    <property type="evidence" value="ECO:0007669"/>
    <property type="project" value="UniProtKB-UniPathway"/>
</dbReference>
<proteinExistence type="inferred from homology"/>
<comment type="catalytic activity">
    <reaction evidence="9">
        <text>L-arginine + H2O = urea + L-ornithine</text>
        <dbReference type="Rhea" id="RHEA:20569"/>
        <dbReference type="ChEBI" id="CHEBI:15377"/>
        <dbReference type="ChEBI" id="CHEBI:16199"/>
        <dbReference type="ChEBI" id="CHEBI:32682"/>
        <dbReference type="ChEBI" id="CHEBI:46911"/>
        <dbReference type="EC" id="3.5.3.1"/>
    </reaction>
</comment>
<dbReference type="PANTHER" id="PTHR43782:SF3">
    <property type="entry name" value="ARGINASE"/>
    <property type="match status" value="1"/>
</dbReference>
<reference evidence="12 13" key="1">
    <citation type="submission" date="2019-02" db="EMBL/GenBank/DDBJ databases">
        <title>Genomic Encyclopedia of Type Strains, Phase IV (KMG-IV): sequencing the most valuable type-strain genomes for metagenomic binning, comparative biology and taxonomic classification.</title>
        <authorList>
            <person name="Goeker M."/>
        </authorList>
    </citation>
    <scope>NUCLEOTIDE SEQUENCE [LARGE SCALE GENOMIC DNA]</scope>
    <source>
        <strain evidence="12 13">DSM 105135</strain>
    </source>
</reference>
<comment type="pathway">
    <text evidence="2">Nitrogen metabolism; urea cycle; L-ornithine and urea from L-arginine: step 1/1.</text>
</comment>
<dbReference type="Gene3D" id="3.40.800.10">
    <property type="entry name" value="Ureohydrolase domain"/>
    <property type="match status" value="1"/>
</dbReference>